<proteinExistence type="predicted"/>
<dbReference type="InterPro" id="IPR049548">
    <property type="entry name" value="Sina-like_RING"/>
</dbReference>
<dbReference type="InterPro" id="IPR017900">
    <property type="entry name" value="4Fe4S_Fe_S_CS"/>
</dbReference>
<accession>A0AAN7ZHK8</accession>
<keyword evidence="2" id="KW-0863">Zinc-finger</keyword>
<organism evidence="5 6">
    <name type="scientific">Pyrocoelia pectoralis</name>
    <dbReference type="NCBI Taxonomy" id="417401"/>
    <lineage>
        <taxon>Eukaryota</taxon>
        <taxon>Metazoa</taxon>
        <taxon>Ecdysozoa</taxon>
        <taxon>Arthropoda</taxon>
        <taxon>Hexapoda</taxon>
        <taxon>Insecta</taxon>
        <taxon>Pterygota</taxon>
        <taxon>Neoptera</taxon>
        <taxon>Endopterygota</taxon>
        <taxon>Coleoptera</taxon>
        <taxon>Polyphaga</taxon>
        <taxon>Elateriformia</taxon>
        <taxon>Elateroidea</taxon>
        <taxon>Lampyridae</taxon>
        <taxon>Lampyrinae</taxon>
        <taxon>Pyrocoelia</taxon>
    </lineage>
</organism>
<evidence type="ECO:0000256" key="2">
    <source>
        <dbReference type="ARBA" id="ARBA00022771"/>
    </source>
</evidence>
<dbReference type="InterPro" id="IPR052088">
    <property type="entry name" value="E3_ubiquitin-ligase_SINA"/>
</dbReference>
<dbReference type="PROSITE" id="PS00198">
    <property type="entry name" value="4FE4S_FER_1"/>
    <property type="match status" value="1"/>
</dbReference>
<sequence>MEALRSAECPTCLNVFHGKIFQCSIGHSICESCAFCIEKCPICGLAMTHMRNFALEAVIEESKTITNKKTIITSPKTSTTSRPKSKDAVCPSSPRCLLFQADKLDPVAHMQTFHYHKLVISVAHKTGIKITKAVSQSFGEENFFKVIFDKEKFFKLFVSINHVQQKVYFSMKVVNDVLTGKFEVDYQSPVRSKKYVSTIMASDAHDYPFVRHAVAIPKDLCCRRINDSIVLVVYLNVIF</sequence>
<name>A0AAN7ZHK8_9COLE</name>
<dbReference type="Pfam" id="PF21362">
    <property type="entry name" value="Sina_RING"/>
    <property type="match status" value="1"/>
</dbReference>
<evidence type="ECO:0000256" key="3">
    <source>
        <dbReference type="ARBA" id="ARBA00022833"/>
    </source>
</evidence>
<protein>
    <recommendedName>
        <fullName evidence="4">E3 ubiquitin-protein ligase Sina-like RING finger domain-containing protein</fullName>
    </recommendedName>
</protein>
<keyword evidence="1" id="KW-0479">Metal-binding</keyword>
<dbReference type="GO" id="GO:0008270">
    <property type="term" value="F:zinc ion binding"/>
    <property type="evidence" value="ECO:0007669"/>
    <property type="project" value="UniProtKB-KW"/>
</dbReference>
<gene>
    <name evidence="5" type="ORF">RI129_008669</name>
</gene>
<dbReference type="GO" id="GO:0005737">
    <property type="term" value="C:cytoplasm"/>
    <property type="evidence" value="ECO:0007669"/>
    <property type="project" value="TreeGrafter"/>
</dbReference>
<reference evidence="5 6" key="1">
    <citation type="journal article" date="2024" name="Insects">
        <title>An Improved Chromosome-Level Genome Assembly of the Firefly Pyrocoelia pectoralis.</title>
        <authorList>
            <person name="Fu X."/>
            <person name="Meyer-Rochow V.B."/>
            <person name="Ballantyne L."/>
            <person name="Zhu X."/>
        </authorList>
    </citation>
    <scope>NUCLEOTIDE SEQUENCE [LARGE SCALE GENOMIC DNA]</scope>
    <source>
        <strain evidence="5">XCY_ONT2</strain>
    </source>
</reference>
<dbReference type="GO" id="GO:0061630">
    <property type="term" value="F:ubiquitin protein ligase activity"/>
    <property type="evidence" value="ECO:0007669"/>
    <property type="project" value="TreeGrafter"/>
</dbReference>
<dbReference type="PANTHER" id="PTHR10315">
    <property type="entry name" value="E3 UBIQUITIN PROTEIN LIGASE SIAH"/>
    <property type="match status" value="1"/>
</dbReference>
<keyword evidence="3" id="KW-0862">Zinc</keyword>
<dbReference type="PANTHER" id="PTHR10315:SF117">
    <property type="entry name" value="RING-TYPE E3 UBIQUITIN TRANSFERASE"/>
    <property type="match status" value="1"/>
</dbReference>
<comment type="caution">
    <text evidence="5">The sequence shown here is derived from an EMBL/GenBank/DDBJ whole genome shotgun (WGS) entry which is preliminary data.</text>
</comment>
<dbReference type="EMBL" id="JAVRBK010000006">
    <property type="protein sequence ID" value="KAK5642502.1"/>
    <property type="molecule type" value="Genomic_DNA"/>
</dbReference>
<evidence type="ECO:0000313" key="6">
    <source>
        <dbReference type="Proteomes" id="UP001329430"/>
    </source>
</evidence>
<evidence type="ECO:0000313" key="5">
    <source>
        <dbReference type="EMBL" id="KAK5642502.1"/>
    </source>
</evidence>
<dbReference type="Proteomes" id="UP001329430">
    <property type="component" value="Chromosome 6"/>
</dbReference>
<evidence type="ECO:0000256" key="1">
    <source>
        <dbReference type="ARBA" id="ARBA00022723"/>
    </source>
</evidence>
<keyword evidence="6" id="KW-1185">Reference proteome</keyword>
<dbReference type="AlphaFoldDB" id="A0AAN7ZHK8"/>
<feature type="domain" description="E3 ubiquitin-protein ligase Sina-like RING finger" evidence="4">
    <location>
        <begin position="9"/>
        <end position="43"/>
    </location>
</feature>
<evidence type="ECO:0000259" key="4">
    <source>
        <dbReference type="Pfam" id="PF21362"/>
    </source>
</evidence>